<feature type="domain" description="EF-hand" evidence="4">
    <location>
        <begin position="72"/>
        <end position="107"/>
    </location>
</feature>
<reference evidence="5 6" key="1">
    <citation type="submission" date="2018-09" db="EMBL/GenBank/DDBJ databases">
        <title>A high-quality reference genome of wild soybean provides a powerful tool to mine soybean genomes.</title>
        <authorList>
            <person name="Xie M."/>
            <person name="Chung C.Y.L."/>
            <person name="Li M.-W."/>
            <person name="Wong F.-L."/>
            <person name="Chan T.-F."/>
            <person name="Lam H.-M."/>
        </authorList>
    </citation>
    <scope>NUCLEOTIDE SEQUENCE [LARGE SCALE GENOMIC DNA]</scope>
    <source>
        <strain evidence="6">cv. W05</strain>
        <tissue evidence="5">Hypocotyl of etiolated seedlings</tissue>
    </source>
</reference>
<dbReference type="SUPFAM" id="SSF47473">
    <property type="entry name" value="EF-hand"/>
    <property type="match status" value="1"/>
</dbReference>
<dbReference type="Gramene" id="XM_028354861.1">
    <property type="protein sequence ID" value="XP_028210662.1"/>
    <property type="gene ID" value="LOC114393503"/>
</dbReference>
<comment type="caution">
    <text evidence="5">The sequence shown here is derived from an EMBL/GenBank/DDBJ whole genome shotgun (WGS) entry which is preliminary data.</text>
</comment>
<keyword evidence="3" id="KW-0106">Calcium</keyword>
<proteinExistence type="predicted"/>
<dbReference type="Gene3D" id="1.10.238.10">
    <property type="entry name" value="EF-hand"/>
    <property type="match status" value="2"/>
</dbReference>
<dbReference type="CDD" id="cd00051">
    <property type="entry name" value="EFh"/>
    <property type="match status" value="2"/>
</dbReference>
<dbReference type="InterPro" id="IPR011992">
    <property type="entry name" value="EF-hand-dom_pair"/>
</dbReference>
<dbReference type="PROSITE" id="PS00018">
    <property type="entry name" value="EF_HAND_1"/>
    <property type="match status" value="1"/>
</dbReference>
<gene>
    <name evidence="5" type="ORF">D0Y65_044998</name>
</gene>
<organism evidence="5 6">
    <name type="scientific">Glycine soja</name>
    <name type="common">Wild soybean</name>
    <dbReference type="NCBI Taxonomy" id="3848"/>
    <lineage>
        <taxon>Eukaryota</taxon>
        <taxon>Viridiplantae</taxon>
        <taxon>Streptophyta</taxon>
        <taxon>Embryophyta</taxon>
        <taxon>Tracheophyta</taxon>
        <taxon>Spermatophyta</taxon>
        <taxon>Magnoliopsida</taxon>
        <taxon>eudicotyledons</taxon>
        <taxon>Gunneridae</taxon>
        <taxon>Pentapetalae</taxon>
        <taxon>rosids</taxon>
        <taxon>fabids</taxon>
        <taxon>Fabales</taxon>
        <taxon>Fabaceae</taxon>
        <taxon>Papilionoideae</taxon>
        <taxon>50 kb inversion clade</taxon>
        <taxon>NPAAA clade</taxon>
        <taxon>indigoferoid/millettioid clade</taxon>
        <taxon>Phaseoleae</taxon>
        <taxon>Glycine</taxon>
        <taxon>Glycine subgen. Soja</taxon>
    </lineage>
</organism>
<dbReference type="FunFam" id="1.10.238.10:FF:000722">
    <property type="entry name" value="Calcium-binding allergen Ole e 8"/>
    <property type="match status" value="1"/>
</dbReference>
<sequence length="152" mass="16800">MNELETVFNHFDANGDDKISADELDNVLWSLKSGVSPEDLHRVMEDLDTDCDSFISFTKFAAFCRSDASTDGRSSEFRDAFDLYNRDKNGLISAAELHLVLNLLGLKCSIDKFHDMIKSVNANGGGCINFEEFKTMLTTSKNCGGTTNGSIH</sequence>
<feature type="domain" description="EF-hand" evidence="4">
    <location>
        <begin position="108"/>
        <end position="143"/>
    </location>
</feature>
<evidence type="ECO:0000256" key="3">
    <source>
        <dbReference type="ARBA" id="ARBA00022837"/>
    </source>
</evidence>
<dbReference type="AlphaFoldDB" id="A0A445G324"/>
<feature type="domain" description="EF-hand" evidence="4">
    <location>
        <begin position="35"/>
        <end position="70"/>
    </location>
</feature>
<dbReference type="InterPro" id="IPR002048">
    <property type="entry name" value="EF_hand_dom"/>
</dbReference>
<dbReference type="Proteomes" id="UP000289340">
    <property type="component" value="Chromosome 17"/>
</dbReference>
<keyword evidence="1" id="KW-0479">Metal-binding</keyword>
<keyword evidence="6" id="KW-1185">Reference proteome</keyword>
<dbReference type="SMART" id="SM00054">
    <property type="entry name" value="EFh"/>
    <property type="match status" value="4"/>
</dbReference>
<protein>
    <submittedName>
        <fullName evidence="5">Putative calcium-binding protein CML26</fullName>
    </submittedName>
</protein>
<name>A0A445G324_GLYSO</name>
<dbReference type="FunFam" id="1.10.238.10:FF:000460">
    <property type="entry name" value="Calcium-binding allergen Ole e 8"/>
    <property type="match status" value="1"/>
</dbReference>
<evidence type="ECO:0000259" key="4">
    <source>
        <dbReference type="PROSITE" id="PS50222"/>
    </source>
</evidence>
<evidence type="ECO:0000313" key="5">
    <source>
        <dbReference type="EMBL" id="RZB55445.1"/>
    </source>
</evidence>
<dbReference type="PANTHER" id="PTHR10891">
    <property type="entry name" value="EF-HAND CALCIUM-BINDING DOMAIN CONTAINING PROTEIN"/>
    <property type="match status" value="1"/>
</dbReference>
<accession>A0A445G324</accession>
<dbReference type="Pfam" id="PF13499">
    <property type="entry name" value="EF-hand_7"/>
    <property type="match status" value="2"/>
</dbReference>
<dbReference type="InterPro" id="IPR018247">
    <property type="entry name" value="EF_Hand_1_Ca_BS"/>
</dbReference>
<evidence type="ECO:0000256" key="1">
    <source>
        <dbReference type="ARBA" id="ARBA00022723"/>
    </source>
</evidence>
<keyword evidence="2" id="KW-0677">Repeat</keyword>
<dbReference type="PROSITE" id="PS50222">
    <property type="entry name" value="EF_HAND_2"/>
    <property type="match status" value="4"/>
</dbReference>
<dbReference type="EMBL" id="QZWG01000017">
    <property type="protein sequence ID" value="RZB55445.1"/>
    <property type="molecule type" value="Genomic_DNA"/>
</dbReference>
<evidence type="ECO:0000256" key="2">
    <source>
        <dbReference type="ARBA" id="ARBA00022737"/>
    </source>
</evidence>
<evidence type="ECO:0000313" key="6">
    <source>
        <dbReference type="Proteomes" id="UP000289340"/>
    </source>
</evidence>
<dbReference type="InterPro" id="IPR039647">
    <property type="entry name" value="EF_hand_pair_protein_CML-like"/>
</dbReference>
<dbReference type="GO" id="GO:0005509">
    <property type="term" value="F:calcium ion binding"/>
    <property type="evidence" value="ECO:0007669"/>
    <property type="project" value="InterPro"/>
</dbReference>
<feature type="domain" description="EF-hand" evidence="4">
    <location>
        <begin position="1"/>
        <end position="34"/>
    </location>
</feature>